<sequence>MNTLRELRKLRSLGLMVKDFRLYSHDSLVTRSAYIFAHLEELLKNSPLNSATQLEMETFLVNQ</sequence>
<comment type="caution">
    <text evidence="1">The sequence shown here is derived from an EMBL/GenBank/DDBJ whole genome shotgun (WGS) entry which is preliminary data.</text>
</comment>
<reference evidence="1 2" key="1">
    <citation type="journal article" date="2020" name="bioRxiv">
        <title>Whole genome comparisons of ergot fungi reveals the divergence and evolution of species within the genus Claviceps are the result of varying mechanisms driving genome evolution and host range expansion.</title>
        <authorList>
            <person name="Wyka S.A."/>
            <person name="Mondo S.J."/>
            <person name="Liu M."/>
            <person name="Dettman J."/>
            <person name="Nalam V."/>
            <person name="Broders K.D."/>
        </authorList>
    </citation>
    <scope>NUCLEOTIDE SEQUENCE [LARGE SCALE GENOMIC DNA]</scope>
    <source>
        <strain evidence="1 2">Clav52</strain>
    </source>
</reference>
<dbReference type="Proteomes" id="UP000707071">
    <property type="component" value="Unassembled WGS sequence"/>
</dbReference>
<feature type="non-terminal residue" evidence="1">
    <location>
        <position position="63"/>
    </location>
</feature>
<proteinExistence type="predicted"/>
<dbReference type="EMBL" id="SRRH01000299">
    <property type="protein sequence ID" value="KAG6291770.1"/>
    <property type="molecule type" value="Genomic_DNA"/>
</dbReference>
<protein>
    <submittedName>
        <fullName evidence="1">Uncharacterized protein</fullName>
    </submittedName>
</protein>
<organism evidence="1 2">
    <name type="scientific">Claviceps aff. purpurea</name>
    <dbReference type="NCBI Taxonomy" id="1967640"/>
    <lineage>
        <taxon>Eukaryota</taxon>
        <taxon>Fungi</taxon>
        <taxon>Dikarya</taxon>
        <taxon>Ascomycota</taxon>
        <taxon>Pezizomycotina</taxon>
        <taxon>Sordariomycetes</taxon>
        <taxon>Hypocreomycetidae</taxon>
        <taxon>Hypocreales</taxon>
        <taxon>Clavicipitaceae</taxon>
        <taxon>Claviceps</taxon>
    </lineage>
</organism>
<evidence type="ECO:0000313" key="2">
    <source>
        <dbReference type="Proteomes" id="UP000707071"/>
    </source>
</evidence>
<dbReference type="AlphaFoldDB" id="A0A9P7QE12"/>
<keyword evidence="2" id="KW-1185">Reference proteome</keyword>
<evidence type="ECO:0000313" key="1">
    <source>
        <dbReference type="EMBL" id="KAG6291770.1"/>
    </source>
</evidence>
<name>A0A9P7QE12_9HYPO</name>
<gene>
    <name evidence="1" type="ORF">E4U09_003708</name>
</gene>
<accession>A0A9P7QE12</accession>